<evidence type="ECO:0000313" key="2">
    <source>
        <dbReference type="Proteomes" id="UP001224122"/>
    </source>
</evidence>
<protein>
    <submittedName>
        <fullName evidence="1">Nitroimidazol reductase NimA-like FMN-containing flavoprotein (Pyridoxamine 5'-phosphate oxidase superfamily)</fullName>
    </submittedName>
</protein>
<organism evidence="1 2">
    <name type="scientific">Neobacillus ginsengisoli</name>
    <dbReference type="NCBI Taxonomy" id="904295"/>
    <lineage>
        <taxon>Bacteria</taxon>
        <taxon>Bacillati</taxon>
        <taxon>Bacillota</taxon>
        <taxon>Bacilli</taxon>
        <taxon>Bacillales</taxon>
        <taxon>Bacillaceae</taxon>
        <taxon>Neobacillus</taxon>
    </lineage>
</organism>
<dbReference type="EMBL" id="JAUSTW010000005">
    <property type="protein sequence ID" value="MDQ0200057.1"/>
    <property type="molecule type" value="Genomic_DNA"/>
</dbReference>
<accession>A0ABT9XWX1</accession>
<dbReference type="PANTHER" id="PTHR34071:SF2">
    <property type="entry name" value="FLAVIN-NUCLEOTIDE-BINDING PROTEIN"/>
    <property type="match status" value="1"/>
</dbReference>
<evidence type="ECO:0000313" key="1">
    <source>
        <dbReference type="EMBL" id="MDQ0200057.1"/>
    </source>
</evidence>
<dbReference type="Pfam" id="PF12900">
    <property type="entry name" value="Pyridox_ox_2"/>
    <property type="match status" value="1"/>
</dbReference>
<reference evidence="1 2" key="1">
    <citation type="submission" date="2023-07" db="EMBL/GenBank/DDBJ databases">
        <title>Genomic Encyclopedia of Type Strains, Phase IV (KMG-IV): sequencing the most valuable type-strain genomes for metagenomic binning, comparative biology and taxonomic classification.</title>
        <authorList>
            <person name="Goeker M."/>
        </authorList>
    </citation>
    <scope>NUCLEOTIDE SEQUENCE [LARGE SCALE GENOMIC DNA]</scope>
    <source>
        <strain evidence="1 2">DSM 27594</strain>
    </source>
</reference>
<dbReference type="SUPFAM" id="SSF50475">
    <property type="entry name" value="FMN-binding split barrel"/>
    <property type="match status" value="1"/>
</dbReference>
<keyword evidence="2" id="KW-1185">Reference proteome</keyword>
<dbReference type="InterPro" id="IPR012349">
    <property type="entry name" value="Split_barrel_FMN-bd"/>
</dbReference>
<sequence length="183" mass="20568">MLPIRQQKLACTDQLKIHEFLQSAKTGFLGLSDGALPYVIPLNFVWMNDAIYFHGASEGRKVKIIQENASACFTVSEDQGTITNPVPAKTDTAYMSVMIFGEAKIVNDLDEAVQVMQKMLDKYVPGYYEELLSKSHVDKYRSSLGSRTAVYKIKAKDMTAKENPIQLEKLFYKGKTVQNDISN</sequence>
<proteinExistence type="predicted"/>
<comment type="caution">
    <text evidence="1">The sequence shown here is derived from an EMBL/GenBank/DDBJ whole genome shotgun (WGS) entry which is preliminary data.</text>
</comment>
<name>A0ABT9XWX1_9BACI</name>
<dbReference type="Gene3D" id="2.30.110.10">
    <property type="entry name" value="Electron Transport, Fmn-binding Protein, Chain A"/>
    <property type="match status" value="1"/>
</dbReference>
<dbReference type="PANTHER" id="PTHR34071">
    <property type="entry name" value="5-NITROIMIDAZOLE ANTIBIOTICS RESISTANCE PROTEIN, NIMA-FAMILY-RELATED PROTEIN-RELATED"/>
    <property type="match status" value="1"/>
</dbReference>
<gene>
    <name evidence="1" type="ORF">J2S10_003240</name>
</gene>
<dbReference type="InterPro" id="IPR024747">
    <property type="entry name" value="Pyridox_Oxase-rel"/>
</dbReference>
<dbReference type="Proteomes" id="UP001224122">
    <property type="component" value="Unassembled WGS sequence"/>
</dbReference>
<dbReference type="RefSeq" id="WP_307409545.1">
    <property type="nucleotide sequence ID" value="NZ_JAUSTW010000005.1"/>
</dbReference>